<dbReference type="InterPro" id="IPR007085">
    <property type="entry name" value="DNA/pantothenate-metab_flavo_C"/>
</dbReference>
<evidence type="ECO:0000259" key="1">
    <source>
        <dbReference type="Pfam" id="PF04127"/>
    </source>
</evidence>
<name>A0A537J0Z9_9BACT</name>
<dbReference type="EMBL" id="VBAP01000014">
    <property type="protein sequence ID" value="TMI76686.1"/>
    <property type="molecule type" value="Genomic_DNA"/>
</dbReference>
<accession>A0A537J0Z9</accession>
<evidence type="ECO:0000313" key="3">
    <source>
        <dbReference type="Proteomes" id="UP000318834"/>
    </source>
</evidence>
<dbReference type="Proteomes" id="UP000318834">
    <property type="component" value="Unassembled WGS sequence"/>
</dbReference>
<sequence length="262" mass="28791">MLEVPGTRYLDNPYFPLPHSGRGEFALNPSLASGSGGEGVVLALRGKRLLITSGPTRTPLDAVRYITNKATGRLGALIAEEVIRRGALVTFVYGRGSQTPVLRGPRLDHLQLVPIETVDDLIGVFKQELPKRYDALIHPMAVLDFQPDTVRPYKTGSHVEEWIVRLVPTPKAVKLVKDLAPDTFLVGFKLEIGKSTEELAQIAFDFLTRNRCDLVIANDLQEIEGGRHTGYFITPDGKVKESAVGKEAIARALAEYLEGHLD</sequence>
<dbReference type="Pfam" id="PF04127">
    <property type="entry name" value="DFP"/>
    <property type="match status" value="1"/>
</dbReference>
<dbReference type="AlphaFoldDB" id="A0A537J0Z9"/>
<dbReference type="GO" id="GO:0003824">
    <property type="term" value="F:catalytic activity"/>
    <property type="evidence" value="ECO:0007669"/>
    <property type="project" value="UniProtKB-ARBA"/>
</dbReference>
<evidence type="ECO:0000313" key="2">
    <source>
        <dbReference type="EMBL" id="TMI76686.1"/>
    </source>
</evidence>
<gene>
    <name evidence="2" type="ORF">E6H05_03025</name>
</gene>
<proteinExistence type="predicted"/>
<dbReference type="GO" id="GO:0015937">
    <property type="term" value="P:coenzyme A biosynthetic process"/>
    <property type="evidence" value="ECO:0007669"/>
    <property type="project" value="UniProtKB-ARBA"/>
</dbReference>
<organism evidence="2 3">
    <name type="scientific">Candidatus Segetimicrobium genomatis</name>
    <dbReference type="NCBI Taxonomy" id="2569760"/>
    <lineage>
        <taxon>Bacteria</taxon>
        <taxon>Bacillati</taxon>
        <taxon>Candidatus Sysuimicrobiota</taxon>
        <taxon>Candidatus Sysuimicrobiia</taxon>
        <taxon>Candidatus Sysuimicrobiales</taxon>
        <taxon>Candidatus Segetimicrobiaceae</taxon>
        <taxon>Candidatus Segetimicrobium</taxon>
    </lineage>
</organism>
<dbReference type="InterPro" id="IPR035929">
    <property type="entry name" value="CoaB-like_sf"/>
</dbReference>
<dbReference type="SUPFAM" id="SSF102645">
    <property type="entry name" value="CoaB-like"/>
    <property type="match status" value="1"/>
</dbReference>
<dbReference type="Gene3D" id="3.40.50.10300">
    <property type="entry name" value="CoaB-like"/>
    <property type="match status" value="1"/>
</dbReference>
<protein>
    <recommendedName>
        <fullName evidence="1">DNA/pantothenate metabolism flavoprotein C-terminal domain-containing protein</fullName>
    </recommendedName>
</protein>
<comment type="caution">
    <text evidence="2">The sequence shown here is derived from an EMBL/GenBank/DDBJ whole genome shotgun (WGS) entry which is preliminary data.</text>
</comment>
<reference evidence="2 3" key="1">
    <citation type="journal article" date="2019" name="Nat. Microbiol.">
        <title>Mediterranean grassland soil C-N compound turnover is dependent on rainfall and depth, and is mediated by genomically divergent microorganisms.</title>
        <authorList>
            <person name="Diamond S."/>
            <person name="Andeer P.F."/>
            <person name="Li Z."/>
            <person name="Crits-Christoph A."/>
            <person name="Burstein D."/>
            <person name="Anantharaman K."/>
            <person name="Lane K.R."/>
            <person name="Thomas B.C."/>
            <person name="Pan C."/>
            <person name="Northen T.R."/>
            <person name="Banfield J.F."/>
        </authorList>
    </citation>
    <scope>NUCLEOTIDE SEQUENCE [LARGE SCALE GENOMIC DNA]</scope>
    <source>
        <strain evidence="2">NP_8</strain>
    </source>
</reference>
<feature type="domain" description="DNA/pantothenate metabolism flavoprotein C-terminal" evidence="1">
    <location>
        <begin position="44"/>
        <end position="257"/>
    </location>
</feature>